<organism evidence="1 2">
    <name type="scientific">Chryseobacterium geocarposphaerae</name>
    <dbReference type="NCBI Taxonomy" id="1416776"/>
    <lineage>
        <taxon>Bacteria</taxon>
        <taxon>Pseudomonadati</taxon>
        <taxon>Bacteroidota</taxon>
        <taxon>Flavobacteriia</taxon>
        <taxon>Flavobacteriales</taxon>
        <taxon>Weeksellaceae</taxon>
        <taxon>Chryseobacterium group</taxon>
        <taxon>Chryseobacterium</taxon>
    </lineage>
</organism>
<evidence type="ECO:0000313" key="2">
    <source>
        <dbReference type="Proteomes" id="UP000228740"/>
    </source>
</evidence>
<accession>A0A2M9C990</accession>
<dbReference type="PANTHER" id="PTHR34585">
    <property type="match status" value="1"/>
</dbReference>
<comment type="caution">
    <text evidence="1">The sequence shown here is derived from an EMBL/GenBank/DDBJ whole genome shotgun (WGS) entry which is preliminary data.</text>
</comment>
<evidence type="ECO:0008006" key="3">
    <source>
        <dbReference type="Google" id="ProtNLM"/>
    </source>
</evidence>
<protein>
    <recommendedName>
        <fullName evidence="3">Helix-turn-helix protein</fullName>
    </recommendedName>
</protein>
<reference evidence="1 2" key="1">
    <citation type="submission" date="2017-11" db="EMBL/GenBank/DDBJ databases">
        <title>Genomic Encyclopedia of Archaeal and Bacterial Type Strains, Phase II (KMG-II): From Individual Species to Whole Genera.</title>
        <authorList>
            <person name="Goeker M."/>
        </authorList>
    </citation>
    <scope>NUCLEOTIDE SEQUENCE [LARGE SCALE GENOMIC DNA]</scope>
    <source>
        <strain evidence="1 2">DSM 27617</strain>
    </source>
</reference>
<dbReference type="EMBL" id="PGFD01000001">
    <property type="protein sequence ID" value="PJJ67344.1"/>
    <property type="molecule type" value="Genomic_DNA"/>
</dbReference>
<name>A0A2M9C990_9FLAO</name>
<dbReference type="PANTHER" id="PTHR34585:SF22">
    <property type="entry name" value="HELIX-TURN-HELIX DOMAIN-CONTAINING PROTEIN"/>
    <property type="match status" value="1"/>
</dbReference>
<gene>
    <name evidence="1" type="ORF">CLV73_1352</name>
</gene>
<sequence length="100" mass="11910">MEILKMEISLLTKEDLLEFKIELLLDIERILDEKIQHLEYTPKSMDPEWVRSKSIRDFMNISPGTLQNLRVTGKIKFKKVLGSYYYNIDDLKKLFENEKG</sequence>
<evidence type="ECO:0000313" key="1">
    <source>
        <dbReference type="EMBL" id="PJJ67344.1"/>
    </source>
</evidence>
<keyword evidence="2" id="KW-1185">Reference proteome</keyword>
<dbReference type="AlphaFoldDB" id="A0A2M9C990"/>
<dbReference type="Proteomes" id="UP000228740">
    <property type="component" value="Unassembled WGS sequence"/>
</dbReference>
<proteinExistence type="predicted"/>